<evidence type="ECO:0000313" key="2">
    <source>
        <dbReference type="Proteomes" id="UP001055102"/>
    </source>
</evidence>
<organism evidence="1 2">
    <name type="scientific">Methylobacterium jeotgali</name>
    <dbReference type="NCBI Taxonomy" id="381630"/>
    <lineage>
        <taxon>Bacteria</taxon>
        <taxon>Pseudomonadati</taxon>
        <taxon>Pseudomonadota</taxon>
        <taxon>Alphaproteobacteria</taxon>
        <taxon>Hyphomicrobiales</taxon>
        <taxon>Methylobacteriaceae</taxon>
        <taxon>Methylobacterium</taxon>
    </lineage>
</organism>
<accession>A0ABQ4SWR1</accession>
<comment type="caution">
    <text evidence="1">The sequence shown here is derived from an EMBL/GenBank/DDBJ whole genome shotgun (WGS) entry which is preliminary data.</text>
</comment>
<keyword evidence="2" id="KW-1185">Reference proteome</keyword>
<dbReference type="RefSeq" id="WP_238276761.1">
    <property type="nucleotide sequence ID" value="NZ_BPQR01000046.1"/>
</dbReference>
<dbReference type="InterPro" id="IPR006311">
    <property type="entry name" value="TAT_signal"/>
</dbReference>
<dbReference type="Proteomes" id="UP001055102">
    <property type="component" value="Unassembled WGS sequence"/>
</dbReference>
<gene>
    <name evidence="1" type="ORF">AOPFMNJM_2871</name>
</gene>
<protein>
    <recommendedName>
        <fullName evidence="3">DUF1501 domain-containing protein</fullName>
    </recommendedName>
</protein>
<dbReference type="PANTHER" id="PTHR43737">
    <property type="entry name" value="BLL7424 PROTEIN"/>
    <property type="match status" value="1"/>
</dbReference>
<sequence length="412" mass="42966">MTDLCEHAPTRRALLGTAGALFAWSLMPRMASAAGARDSRFVCIVLRGAMDGLSAVAPVGDPAYGPLRESIALNGETGAPSLDGFFALHPAMPNLARLYRGGQASVIHAVATGYRERSHFDGQDVLESGQPGPGRTQSGWLNRLAQALPAGERVRPSGGAGGADLLGVGVTPPLVVRGQAPVYGWAPPMIARANDETVRRVLDLYAARDPLLASRLREGLDTERLASTQGGAMKMQGNAGTPDGMRRIAEGAARLLATDDGPRLAALAFDGWDTHAQEGGATGRLAKLLGGLDDALSAFETGLGPRWRDTAILVVTEFGRTARVNGTVGTDHGTGTVAFLAGGRVKGGRVVADWPGLSAQALYEGRDLAPTTDLRGVMKGLFEEMFSVSDATLSRDVFPGTAGIRPLRGLLA</sequence>
<dbReference type="InterPro" id="IPR010869">
    <property type="entry name" value="DUF1501"/>
</dbReference>
<dbReference type="PROSITE" id="PS51318">
    <property type="entry name" value="TAT"/>
    <property type="match status" value="1"/>
</dbReference>
<dbReference type="PANTHER" id="PTHR43737:SF1">
    <property type="entry name" value="DUF1501 DOMAIN-CONTAINING PROTEIN"/>
    <property type="match status" value="1"/>
</dbReference>
<reference evidence="1" key="2">
    <citation type="submission" date="2021-08" db="EMBL/GenBank/DDBJ databases">
        <authorList>
            <person name="Tani A."/>
            <person name="Ola A."/>
            <person name="Ogura Y."/>
            <person name="Katsura K."/>
            <person name="Hayashi T."/>
        </authorList>
    </citation>
    <scope>NUCLEOTIDE SEQUENCE</scope>
    <source>
        <strain evidence="1">LMG 23639</strain>
    </source>
</reference>
<evidence type="ECO:0000313" key="1">
    <source>
        <dbReference type="EMBL" id="GJE07542.1"/>
    </source>
</evidence>
<name>A0ABQ4SWR1_9HYPH</name>
<dbReference type="EMBL" id="BPQR01000046">
    <property type="protein sequence ID" value="GJE07542.1"/>
    <property type="molecule type" value="Genomic_DNA"/>
</dbReference>
<dbReference type="Pfam" id="PF07394">
    <property type="entry name" value="DUF1501"/>
    <property type="match status" value="1"/>
</dbReference>
<proteinExistence type="predicted"/>
<evidence type="ECO:0008006" key="3">
    <source>
        <dbReference type="Google" id="ProtNLM"/>
    </source>
</evidence>
<reference evidence="1" key="1">
    <citation type="journal article" date="2021" name="Front. Microbiol.">
        <title>Comprehensive Comparative Genomics and Phenotyping of Methylobacterium Species.</title>
        <authorList>
            <person name="Alessa O."/>
            <person name="Ogura Y."/>
            <person name="Fujitani Y."/>
            <person name="Takami H."/>
            <person name="Hayashi T."/>
            <person name="Sahin N."/>
            <person name="Tani A."/>
        </authorList>
    </citation>
    <scope>NUCLEOTIDE SEQUENCE</scope>
    <source>
        <strain evidence="1">LMG 23639</strain>
    </source>
</reference>